<evidence type="ECO:0008006" key="4">
    <source>
        <dbReference type="Google" id="ProtNLM"/>
    </source>
</evidence>
<dbReference type="OrthoDB" id="5791544at2759"/>
<gene>
    <name evidence="2" type="primary">Acey_s0095.g2835</name>
    <name evidence="2" type="ORF">Y032_0095g2835</name>
</gene>
<reference evidence="3" key="1">
    <citation type="journal article" date="2015" name="Nat. Genet.">
        <title>The genome and transcriptome of the zoonotic hookworm Ancylostoma ceylanicum identify infection-specific gene families.</title>
        <authorList>
            <person name="Schwarz E.M."/>
            <person name="Hu Y."/>
            <person name="Antoshechkin I."/>
            <person name="Miller M.M."/>
            <person name="Sternberg P.W."/>
            <person name="Aroian R.V."/>
        </authorList>
    </citation>
    <scope>NUCLEOTIDE SEQUENCE</scope>
    <source>
        <strain evidence="3">HY135</strain>
    </source>
</reference>
<evidence type="ECO:0000313" key="2">
    <source>
        <dbReference type="EMBL" id="EYC03241.1"/>
    </source>
</evidence>
<dbReference type="SUPFAM" id="SSF53335">
    <property type="entry name" value="S-adenosyl-L-methionine-dependent methyltransferases"/>
    <property type="match status" value="1"/>
</dbReference>
<dbReference type="EMBL" id="JARK01001431">
    <property type="protein sequence ID" value="EYC03241.1"/>
    <property type="molecule type" value="Genomic_DNA"/>
</dbReference>
<evidence type="ECO:0000313" key="3">
    <source>
        <dbReference type="Proteomes" id="UP000024635"/>
    </source>
</evidence>
<comment type="caution">
    <text evidence="2">The sequence shown here is derived from an EMBL/GenBank/DDBJ whole genome shotgun (WGS) entry which is preliminary data.</text>
</comment>
<keyword evidence="3" id="KW-1185">Reference proteome</keyword>
<evidence type="ECO:0000256" key="1">
    <source>
        <dbReference type="SAM" id="Phobius"/>
    </source>
</evidence>
<dbReference type="Proteomes" id="UP000024635">
    <property type="component" value="Unassembled WGS sequence"/>
</dbReference>
<name>A0A016TKM4_9BILA</name>
<feature type="transmembrane region" description="Helical" evidence="1">
    <location>
        <begin position="12"/>
        <end position="31"/>
    </location>
</feature>
<keyword evidence="1" id="KW-0812">Transmembrane</keyword>
<dbReference type="InterPro" id="IPR029063">
    <property type="entry name" value="SAM-dependent_MTases_sf"/>
</dbReference>
<organism evidence="2 3">
    <name type="scientific">Ancylostoma ceylanicum</name>
    <dbReference type="NCBI Taxonomy" id="53326"/>
    <lineage>
        <taxon>Eukaryota</taxon>
        <taxon>Metazoa</taxon>
        <taxon>Ecdysozoa</taxon>
        <taxon>Nematoda</taxon>
        <taxon>Chromadorea</taxon>
        <taxon>Rhabditida</taxon>
        <taxon>Rhabditina</taxon>
        <taxon>Rhabditomorpha</taxon>
        <taxon>Strongyloidea</taxon>
        <taxon>Ancylostomatidae</taxon>
        <taxon>Ancylostomatinae</taxon>
        <taxon>Ancylostoma</taxon>
    </lineage>
</organism>
<proteinExistence type="predicted"/>
<sequence>MDENENARSKNLLRKLWLPTLVVVIVGYVGHTYKHYFIGTPAYKLSEEDVKLLKKALLEQAVIKHDEICSETTNSCYTMTDYVFLEGEEFTVMRMMVLNNAKPFSYSQTEVMLPKDMTIDKVNTRKWPVNKRKLASVYTKMMAGMGFVMEALSFEPKSMQQMLMIGLGGGVINNFLSTLGPETMINLTTVELDPEVFSLALDWFHLVETPTNRVVVGDGIEFIREASAKDDKYKVILIDACYDDFRPVFCPVEGFINPETIKDIANILDDDGILSVNVLTSSKEKGDGAKNILALYEKHFTSCFYTYITHPNKKVAAQQQLLFCTHRKNWSYQVPIRQTRKAYYMLLMFYILLPVLPSEFSKLLLHSTEYGQSSKCICFLKAL</sequence>
<dbReference type="Pfam" id="PF01564">
    <property type="entry name" value="Spermine_synth"/>
    <property type="match status" value="1"/>
</dbReference>
<dbReference type="Gene3D" id="3.40.50.150">
    <property type="entry name" value="Vaccinia Virus protein VP39"/>
    <property type="match status" value="1"/>
</dbReference>
<accession>A0A016TKM4</accession>
<dbReference type="STRING" id="53326.A0A016TKM4"/>
<keyword evidence="1" id="KW-0472">Membrane</keyword>
<keyword evidence="1" id="KW-1133">Transmembrane helix</keyword>
<dbReference type="AlphaFoldDB" id="A0A016TKM4"/>
<protein>
    <recommendedName>
        <fullName evidence="4">PABS domain-containing protein</fullName>
    </recommendedName>
</protein>